<evidence type="ECO:0008006" key="3">
    <source>
        <dbReference type="Google" id="ProtNLM"/>
    </source>
</evidence>
<name>A0A091BQ62_9GAMM</name>
<dbReference type="AlphaFoldDB" id="A0A091BQ62"/>
<dbReference type="Pfam" id="PF14022">
    <property type="entry name" value="DUF4238"/>
    <property type="match status" value="1"/>
</dbReference>
<dbReference type="InterPro" id="IPR025332">
    <property type="entry name" value="DUF4238"/>
</dbReference>
<keyword evidence="2" id="KW-1185">Reference proteome</keyword>
<reference evidence="1 2" key="1">
    <citation type="submission" date="2013-09" db="EMBL/GenBank/DDBJ databases">
        <title>Genome sequencing of Arenimonas metalli.</title>
        <authorList>
            <person name="Chen F."/>
            <person name="Wang G."/>
        </authorList>
    </citation>
    <scope>NUCLEOTIDE SEQUENCE [LARGE SCALE GENOMIC DNA]</scope>
    <source>
        <strain evidence="1 2">CF5-1</strain>
    </source>
</reference>
<gene>
    <name evidence="1" type="ORF">N787_10395</name>
</gene>
<dbReference type="EMBL" id="AVCK01000016">
    <property type="protein sequence ID" value="KFN46430.1"/>
    <property type="molecule type" value="Genomic_DNA"/>
</dbReference>
<accession>A0A091BQ62</accession>
<dbReference type="eggNOG" id="ENOG5032RBJ">
    <property type="taxonomic scope" value="Bacteria"/>
</dbReference>
<dbReference type="OrthoDB" id="9148269at2"/>
<comment type="caution">
    <text evidence="1">The sequence shown here is derived from an EMBL/GenBank/DDBJ whole genome shotgun (WGS) entry which is preliminary data.</text>
</comment>
<proteinExistence type="predicted"/>
<organism evidence="1 2">
    <name type="scientific">Arenimonas metalli CF5-1</name>
    <dbReference type="NCBI Taxonomy" id="1384056"/>
    <lineage>
        <taxon>Bacteria</taxon>
        <taxon>Pseudomonadati</taxon>
        <taxon>Pseudomonadota</taxon>
        <taxon>Gammaproteobacteria</taxon>
        <taxon>Lysobacterales</taxon>
        <taxon>Lysobacteraceae</taxon>
        <taxon>Arenimonas</taxon>
    </lineage>
</organism>
<dbReference type="RefSeq" id="WP_034211972.1">
    <property type="nucleotide sequence ID" value="NZ_AVCK01000016.1"/>
</dbReference>
<evidence type="ECO:0000313" key="2">
    <source>
        <dbReference type="Proteomes" id="UP000029393"/>
    </source>
</evidence>
<evidence type="ECO:0000313" key="1">
    <source>
        <dbReference type="EMBL" id="KFN46430.1"/>
    </source>
</evidence>
<sequence>MTDAKIQHYVPKFLLRNFGLGKKDQVWVFDKKLGRSFNTNAKNIASESRFYDFEVGGDEHSLESALSYVETRTKPVIEKILSRDSTASLNAEERGTLAAFLSIQLLRTRAFRAQWEEFPLLLRRKVEAMKLEVAPGSEMEELIRSPSENQVKVDSARMLLRAPEDYGPHFLDKHWFVARTTPAHPFWIGDNPIALQNQTERGPYGNLGLGVPGIEIYLPLSSTRALGMWCPSLAAKFAEGAANIRTLPRHLVERVARKPDRMLAIDECLRTEGGLDYEPMTVMNFNSLQVARSERYLVSPTQDFSLAQRMISDHPEYRTGQRIVDSMAPR</sequence>
<dbReference type="Proteomes" id="UP000029393">
    <property type="component" value="Unassembled WGS sequence"/>
</dbReference>
<protein>
    <recommendedName>
        <fullName evidence="3">DUF4238 domain-containing protein</fullName>
    </recommendedName>
</protein>